<protein>
    <submittedName>
        <fullName evidence="1">Orf c</fullName>
    </submittedName>
</protein>
<comment type="caution">
    <text evidence="1">The sequence shown here is derived from an EMBL/GenBank/DDBJ whole genome shotgun (WGS) entry which is preliminary data.</text>
</comment>
<dbReference type="Proteomes" id="UP000221165">
    <property type="component" value="Unassembled WGS sequence"/>
</dbReference>
<organism evidence="1 2">
    <name type="scientific">Cystoisospora suis</name>
    <dbReference type="NCBI Taxonomy" id="483139"/>
    <lineage>
        <taxon>Eukaryota</taxon>
        <taxon>Sar</taxon>
        <taxon>Alveolata</taxon>
        <taxon>Apicomplexa</taxon>
        <taxon>Conoidasida</taxon>
        <taxon>Coccidia</taxon>
        <taxon>Eucoccidiorida</taxon>
        <taxon>Eimeriorina</taxon>
        <taxon>Sarcocystidae</taxon>
        <taxon>Cystoisospora</taxon>
    </lineage>
</organism>
<evidence type="ECO:0000313" key="1">
    <source>
        <dbReference type="EMBL" id="PHJ25384.1"/>
    </source>
</evidence>
<reference evidence="1 2" key="1">
    <citation type="journal article" date="2017" name="Int. J. Parasitol.">
        <title>The genome of the protozoan parasite Cystoisospora suis and a reverse vaccinology approach to identify vaccine candidates.</title>
        <authorList>
            <person name="Palmieri N."/>
            <person name="Shrestha A."/>
            <person name="Ruttkowski B."/>
            <person name="Beck T."/>
            <person name="Vogl C."/>
            <person name="Tomley F."/>
            <person name="Blake D.P."/>
            <person name="Joachim A."/>
        </authorList>
    </citation>
    <scope>NUCLEOTIDE SEQUENCE [LARGE SCALE GENOMIC DNA]</scope>
    <source>
        <strain evidence="1 2">Wien I</strain>
    </source>
</reference>
<dbReference type="EMBL" id="MIGC01000294">
    <property type="protein sequence ID" value="PHJ25384.1"/>
    <property type="molecule type" value="Genomic_DNA"/>
</dbReference>
<gene>
    <name evidence="1" type="ORF">CSUI_000771</name>
</gene>
<dbReference type="VEuPathDB" id="ToxoDB:CSUI_000771"/>
<name>A0A2C6LF82_9APIC</name>
<sequence>MKYFKFFYKKPTYFILKSSSNKKIGFYYIKKKIYIFKFKKLIQNLKIGNLISKKLFYRLFYFLKKIYKNIII</sequence>
<keyword evidence="2" id="KW-1185">Reference proteome</keyword>
<accession>A0A2C6LF82</accession>
<proteinExistence type="predicted"/>
<evidence type="ECO:0000313" key="2">
    <source>
        <dbReference type="Proteomes" id="UP000221165"/>
    </source>
</evidence>
<dbReference type="AlphaFoldDB" id="A0A2C6LF82"/>